<dbReference type="EMBL" id="CACVBS010000035">
    <property type="protein sequence ID" value="CAA7262154.1"/>
    <property type="molecule type" value="Genomic_DNA"/>
</dbReference>
<proteinExistence type="predicted"/>
<protein>
    <submittedName>
        <fullName evidence="1">Uncharacterized protein</fullName>
    </submittedName>
</protein>
<dbReference type="AlphaFoldDB" id="A0A8S0W4J9"/>
<evidence type="ECO:0000313" key="2">
    <source>
        <dbReference type="Proteomes" id="UP000467700"/>
    </source>
</evidence>
<evidence type="ECO:0000313" key="1">
    <source>
        <dbReference type="EMBL" id="CAA7262154.1"/>
    </source>
</evidence>
<dbReference type="Proteomes" id="UP000467700">
    <property type="component" value="Unassembled WGS sequence"/>
</dbReference>
<gene>
    <name evidence="1" type="ORF">AAE3_LOCUS4462</name>
</gene>
<accession>A0A8S0W4J9</accession>
<sequence length="101" mass="10759">MSQGFGESVERKGDNVGSTYACVGVRRPQGLSRYQGRGTTNNWRSTLSEQASRFDVENGDRASHTFLSITLDCPTAPSDPLARGSCTMTGVMASSPPAGRD</sequence>
<reference evidence="1 2" key="1">
    <citation type="submission" date="2020-01" db="EMBL/GenBank/DDBJ databases">
        <authorList>
            <person name="Gupta K D."/>
        </authorList>
    </citation>
    <scope>NUCLEOTIDE SEQUENCE [LARGE SCALE GENOMIC DNA]</scope>
</reference>
<name>A0A8S0W4J9_CYCAE</name>
<comment type="caution">
    <text evidence="1">The sequence shown here is derived from an EMBL/GenBank/DDBJ whole genome shotgun (WGS) entry which is preliminary data.</text>
</comment>
<organism evidence="1 2">
    <name type="scientific">Cyclocybe aegerita</name>
    <name type="common">Black poplar mushroom</name>
    <name type="synonym">Agrocybe aegerita</name>
    <dbReference type="NCBI Taxonomy" id="1973307"/>
    <lineage>
        <taxon>Eukaryota</taxon>
        <taxon>Fungi</taxon>
        <taxon>Dikarya</taxon>
        <taxon>Basidiomycota</taxon>
        <taxon>Agaricomycotina</taxon>
        <taxon>Agaricomycetes</taxon>
        <taxon>Agaricomycetidae</taxon>
        <taxon>Agaricales</taxon>
        <taxon>Agaricineae</taxon>
        <taxon>Bolbitiaceae</taxon>
        <taxon>Cyclocybe</taxon>
    </lineage>
</organism>
<keyword evidence="2" id="KW-1185">Reference proteome</keyword>